<dbReference type="InterPro" id="IPR050738">
    <property type="entry name" value="Sulfatase"/>
</dbReference>
<feature type="transmembrane region" description="Helical" evidence="7">
    <location>
        <begin position="17"/>
        <end position="38"/>
    </location>
</feature>
<evidence type="ECO:0000256" key="4">
    <source>
        <dbReference type="ARBA" id="ARBA00022729"/>
    </source>
</evidence>
<dbReference type="EMBL" id="MHNL01000004">
    <property type="protein sequence ID" value="OGZ45973.1"/>
    <property type="molecule type" value="Genomic_DNA"/>
</dbReference>
<dbReference type="PANTHER" id="PTHR42693">
    <property type="entry name" value="ARYLSULFATASE FAMILY MEMBER"/>
    <property type="match status" value="1"/>
</dbReference>
<comment type="similarity">
    <text evidence="2">Belongs to the sulfatase family.</text>
</comment>
<organism evidence="9 10">
    <name type="scientific">Candidatus Ryanbacteria bacterium RIFCSPHIGHO2_01_FULL_48_27</name>
    <dbReference type="NCBI Taxonomy" id="1802115"/>
    <lineage>
        <taxon>Bacteria</taxon>
        <taxon>Candidatus Ryaniibacteriota</taxon>
    </lineage>
</organism>
<evidence type="ECO:0000256" key="2">
    <source>
        <dbReference type="ARBA" id="ARBA00008779"/>
    </source>
</evidence>
<comment type="cofactor">
    <cofactor evidence="1">
        <name>Ca(2+)</name>
        <dbReference type="ChEBI" id="CHEBI:29108"/>
    </cofactor>
</comment>
<dbReference type="InterPro" id="IPR000917">
    <property type="entry name" value="Sulfatase_N"/>
</dbReference>
<evidence type="ECO:0000313" key="9">
    <source>
        <dbReference type="EMBL" id="OGZ45973.1"/>
    </source>
</evidence>
<dbReference type="Proteomes" id="UP000177785">
    <property type="component" value="Unassembled WGS sequence"/>
</dbReference>
<dbReference type="Gene3D" id="3.40.720.10">
    <property type="entry name" value="Alkaline Phosphatase, subunit A"/>
    <property type="match status" value="1"/>
</dbReference>
<evidence type="ECO:0000256" key="5">
    <source>
        <dbReference type="ARBA" id="ARBA00022801"/>
    </source>
</evidence>
<protein>
    <recommendedName>
        <fullName evidence="8">Sulfatase N-terminal domain-containing protein</fullName>
    </recommendedName>
</protein>
<proteinExistence type="inferred from homology"/>
<keyword evidence="4" id="KW-0732">Signal</keyword>
<keyword evidence="5" id="KW-0378">Hydrolase</keyword>
<feature type="domain" description="Sulfatase N-terminal" evidence="8">
    <location>
        <begin position="74"/>
        <end position="136"/>
    </location>
</feature>
<sequence length="166" mass="17725">MEPTSIESVSEKSYKKLFAVFVAIFGVNMMFAVGLALLQVRADAQSSTAAIINATRTKTKTTPTPMPASPGNKPNVILILGDDWGWPYYGFMGHPIVKTPNLDKLAAEGITFVNGTSAAAHCRPSLQSLMTGLNQRDIPRLGGEVLPVQAIHATLDGGRLCYSAYG</sequence>
<dbReference type="InterPro" id="IPR017850">
    <property type="entry name" value="Alkaline_phosphatase_core_sf"/>
</dbReference>
<evidence type="ECO:0000256" key="3">
    <source>
        <dbReference type="ARBA" id="ARBA00022723"/>
    </source>
</evidence>
<accession>A0A1G2G703</accession>
<reference evidence="9 10" key="1">
    <citation type="journal article" date="2016" name="Nat. Commun.">
        <title>Thousands of microbial genomes shed light on interconnected biogeochemical processes in an aquifer system.</title>
        <authorList>
            <person name="Anantharaman K."/>
            <person name="Brown C.T."/>
            <person name="Hug L.A."/>
            <person name="Sharon I."/>
            <person name="Castelle C.J."/>
            <person name="Probst A.J."/>
            <person name="Thomas B.C."/>
            <person name="Singh A."/>
            <person name="Wilkins M.J."/>
            <person name="Karaoz U."/>
            <person name="Brodie E.L."/>
            <person name="Williams K.H."/>
            <person name="Hubbard S.S."/>
            <person name="Banfield J.F."/>
        </authorList>
    </citation>
    <scope>NUCLEOTIDE SEQUENCE [LARGE SCALE GENOMIC DNA]</scope>
</reference>
<evidence type="ECO:0000259" key="8">
    <source>
        <dbReference type="Pfam" id="PF00884"/>
    </source>
</evidence>
<comment type="caution">
    <text evidence="9">The sequence shown here is derived from an EMBL/GenBank/DDBJ whole genome shotgun (WGS) entry which is preliminary data.</text>
</comment>
<evidence type="ECO:0000256" key="6">
    <source>
        <dbReference type="ARBA" id="ARBA00022837"/>
    </source>
</evidence>
<gene>
    <name evidence="9" type="ORF">A2756_04405</name>
</gene>
<dbReference type="PANTHER" id="PTHR42693:SF42">
    <property type="entry name" value="ARYLSULFATASE G"/>
    <property type="match status" value="1"/>
</dbReference>
<dbReference type="GO" id="GO:0046872">
    <property type="term" value="F:metal ion binding"/>
    <property type="evidence" value="ECO:0007669"/>
    <property type="project" value="UniProtKB-KW"/>
</dbReference>
<keyword evidence="6" id="KW-0106">Calcium</keyword>
<evidence type="ECO:0000256" key="7">
    <source>
        <dbReference type="SAM" id="Phobius"/>
    </source>
</evidence>
<dbReference type="SUPFAM" id="SSF53649">
    <property type="entry name" value="Alkaline phosphatase-like"/>
    <property type="match status" value="1"/>
</dbReference>
<evidence type="ECO:0000256" key="1">
    <source>
        <dbReference type="ARBA" id="ARBA00001913"/>
    </source>
</evidence>
<keyword evidence="7" id="KW-1133">Transmembrane helix</keyword>
<dbReference type="STRING" id="1802115.A2756_04405"/>
<dbReference type="GO" id="GO:0004065">
    <property type="term" value="F:arylsulfatase activity"/>
    <property type="evidence" value="ECO:0007669"/>
    <property type="project" value="TreeGrafter"/>
</dbReference>
<name>A0A1G2G703_9BACT</name>
<evidence type="ECO:0000313" key="10">
    <source>
        <dbReference type="Proteomes" id="UP000177785"/>
    </source>
</evidence>
<dbReference type="Pfam" id="PF00884">
    <property type="entry name" value="Sulfatase"/>
    <property type="match status" value="1"/>
</dbReference>
<keyword evidence="3" id="KW-0479">Metal-binding</keyword>
<keyword evidence="7" id="KW-0472">Membrane</keyword>
<dbReference type="AlphaFoldDB" id="A0A1G2G703"/>
<keyword evidence="7" id="KW-0812">Transmembrane</keyword>